<dbReference type="InterPro" id="IPR004527">
    <property type="entry name" value="Glu-tRNA-ligase_bac/mito"/>
</dbReference>
<dbReference type="InterPro" id="IPR001412">
    <property type="entry name" value="aa-tRNA-synth_I_CS"/>
</dbReference>
<dbReference type="InterPro" id="IPR020058">
    <property type="entry name" value="Glu/Gln-tRNA-synth_Ib_cat-dom"/>
</dbReference>
<evidence type="ECO:0000256" key="2">
    <source>
        <dbReference type="ARBA" id="ARBA00012835"/>
    </source>
</evidence>
<dbReference type="InterPro" id="IPR045462">
    <property type="entry name" value="aa-tRNA-synth_I_cd-bd"/>
</dbReference>
<dbReference type="Gene3D" id="3.40.50.620">
    <property type="entry name" value="HUPs"/>
    <property type="match status" value="1"/>
</dbReference>
<dbReference type="InterPro" id="IPR033910">
    <property type="entry name" value="GluRS_core"/>
</dbReference>
<keyword evidence="6 9" id="KW-0648">Protein biosynthesis</keyword>
<keyword evidence="7 9" id="KW-0030">Aminoacyl-tRNA synthetase</keyword>
<dbReference type="SUPFAM" id="SSF48163">
    <property type="entry name" value="An anticodon-binding domain of class I aminoacyl-tRNA synthetases"/>
    <property type="match status" value="1"/>
</dbReference>
<dbReference type="Pfam" id="PF19269">
    <property type="entry name" value="Anticodon_2"/>
    <property type="match status" value="1"/>
</dbReference>
<evidence type="ECO:0000256" key="4">
    <source>
        <dbReference type="ARBA" id="ARBA00022741"/>
    </source>
</evidence>
<evidence type="ECO:0000256" key="1">
    <source>
        <dbReference type="ARBA" id="ARBA00007894"/>
    </source>
</evidence>
<protein>
    <recommendedName>
        <fullName evidence="2">glutamate--tRNA ligase</fullName>
        <ecNumber evidence="2">6.1.1.17</ecNumber>
    </recommendedName>
    <alternativeName>
        <fullName evidence="8">Glutamyl-tRNA synthetase</fullName>
    </alternativeName>
</protein>
<evidence type="ECO:0000256" key="3">
    <source>
        <dbReference type="ARBA" id="ARBA00022598"/>
    </source>
</evidence>
<evidence type="ECO:0000256" key="6">
    <source>
        <dbReference type="ARBA" id="ARBA00022917"/>
    </source>
</evidence>
<dbReference type="InterPro" id="IPR020751">
    <property type="entry name" value="aa-tRNA-synth_I_codon-bd_sub2"/>
</dbReference>
<evidence type="ECO:0000256" key="9">
    <source>
        <dbReference type="RuleBase" id="RU363037"/>
    </source>
</evidence>
<dbReference type="CDD" id="cd00808">
    <property type="entry name" value="GluRS_core"/>
    <property type="match status" value="1"/>
</dbReference>
<keyword evidence="4 9" id="KW-0547">Nucleotide-binding</keyword>
<evidence type="ECO:0000313" key="12">
    <source>
        <dbReference type="EMBL" id="KAK9687453.1"/>
    </source>
</evidence>
<dbReference type="PROSITE" id="PS00178">
    <property type="entry name" value="AA_TRNA_LIGASE_I"/>
    <property type="match status" value="1"/>
</dbReference>
<accession>A0ABR2VP58</accession>
<evidence type="ECO:0000256" key="5">
    <source>
        <dbReference type="ARBA" id="ARBA00022840"/>
    </source>
</evidence>
<dbReference type="InterPro" id="IPR000924">
    <property type="entry name" value="Glu/Gln-tRNA-synth"/>
</dbReference>
<proteinExistence type="inferred from homology"/>
<dbReference type="GO" id="GO:0004818">
    <property type="term" value="F:glutamate-tRNA ligase activity"/>
    <property type="evidence" value="ECO:0007669"/>
    <property type="project" value="UniProtKB-EC"/>
</dbReference>
<dbReference type="InterPro" id="IPR049940">
    <property type="entry name" value="GluQ/Sye"/>
</dbReference>
<dbReference type="SUPFAM" id="SSF52374">
    <property type="entry name" value="Nucleotidylyl transferase"/>
    <property type="match status" value="1"/>
</dbReference>
<evidence type="ECO:0000259" key="11">
    <source>
        <dbReference type="Pfam" id="PF19269"/>
    </source>
</evidence>
<keyword evidence="5 9" id="KW-0067">ATP-binding</keyword>
<comment type="similarity">
    <text evidence="1">Belongs to the class-I aminoacyl-tRNA synthetase family. Glutamate--tRNA ligase type 1 subfamily.</text>
</comment>
<dbReference type="Proteomes" id="UP001479436">
    <property type="component" value="Unassembled WGS sequence"/>
</dbReference>
<dbReference type="InterPro" id="IPR014729">
    <property type="entry name" value="Rossmann-like_a/b/a_fold"/>
</dbReference>
<evidence type="ECO:0000259" key="10">
    <source>
        <dbReference type="Pfam" id="PF00749"/>
    </source>
</evidence>
<dbReference type="HAMAP" id="MF_00022">
    <property type="entry name" value="Glu_tRNA_synth_type1"/>
    <property type="match status" value="1"/>
</dbReference>
<dbReference type="Pfam" id="PF00749">
    <property type="entry name" value="tRNA-synt_1c"/>
    <property type="match status" value="1"/>
</dbReference>
<dbReference type="InterPro" id="IPR008925">
    <property type="entry name" value="aa_tRNA-synth_I_cd-bd_sf"/>
</dbReference>
<dbReference type="PRINTS" id="PR00987">
    <property type="entry name" value="TRNASYNTHGLU"/>
</dbReference>
<comment type="caution">
    <text evidence="12">The sequence shown here is derived from an EMBL/GenBank/DDBJ whole genome shotgun (WGS) entry which is preliminary data.</text>
</comment>
<keyword evidence="13" id="KW-1185">Reference proteome</keyword>
<organism evidence="12 13">
    <name type="scientific">Basidiobolus ranarum</name>
    <dbReference type="NCBI Taxonomy" id="34480"/>
    <lineage>
        <taxon>Eukaryota</taxon>
        <taxon>Fungi</taxon>
        <taxon>Fungi incertae sedis</taxon>
        <taxon>Zoopagomycota</taxon>
        <taxon>Entomophthoromycotina</taxon>
        <taxon>Basidiobolomycetes</taxon>
        <taxon>Basidiobolales</taxon>
        <taxon>Basidiobolaceae</taxon>
        <taxon>Basidiobolus</taxon>
    </lineage>
</organism>
<gene>
    <name evidence="12" type="primary">MSE1</name>
    <name evidence="12" type="ORF">K7432_014788</name>
</gene>
<dbReference type="PANTHER" id="PTHR43311">
    <property type="entry name" value="GLUTAMATE--TRNA LIGASE"/>
    <property type="match status" value="1"/>
</dbReference>
<keyword evidence="3 9" id="KW-0436">Ligase</keyword>
<dbReference type="EMBL" id="JASJQH010008656">
    <property type="protein sequence ID" value="KAK9687453.1"/>
    <property type="molecule type" value="Genomic_DNA"/>
</dbReference>
<feature type="domain" description="Aminoacyl-tRNA synthetase class I anticodon-binding" evidence="11">
    <location>
        <begin position="386"/>
        <end position="512"/>
    </location>
</feature>
<dbReference type="EC" id="6.1.1.17" evidence="2"/>
<evidence type="ECO:0000256" key="8">
    <source>
        <dbReference type="ARBA" id="ARBA00030865"/>
    </source>
</evidence>
<feature type="domain" description="Glutamyl/glutaminyl-tRNA synthetase class Ib catalytic" evidence="10">
    <location>
        <begin position="27"/>
        <end position="343"/>
    </location>
</feature>
<evidence type="ECO:0000256" key="7">
    <source>
        <dbReference type="ARBA" id="ARBA00023146"/>
    </source>
</evidence>
<dbReference type="NCBIfam" id="TIGR00464">
    <property type="entry name" value="gltX_bact"/>
    <property type="match status" value="1"/>
</dbReference>
<dbReference type="Gene3D" id="1.10.10.350">
    <property type="match status" value="1"/>
</dbReference>
<reference evidence="12 13" key="1">
    <citation type="submission" date="2023-04" db="EMBL/GenBank/DDBJ databases">
        <title>Genome of Basidiobolus ranarum AG-B5.</title>
        <authorList>
            <person name="Stajich J.E."/>
            <person name="Carter-House D."/>
            <person name="Gryganskyi A."/>
        </authorList>
    </citation>
    <scope>NUCLEOTIDE SEQUENCE [LARGE SCALE GENOMIC DNA]</scope>
    <source>
        <strain evidence="12 13">AG-B5</strain>
    </source>
</reference>
<name>A0ABR2VP58_9FUNG</name>
<evidence type="ECO:0000313" key="13">
    <source>
        <dbReference type="Proteomes" id="UP001479436"/>
    </source>
</evidence>
<sequence>MLSRFIRGVTSVPRGKLQPLTRSYTSQVRVRFAPSPTGHLHLGGLRTALFNYLYAKKTGGKFLLRIEDTDRNRFVPGATEGIIQSLEWAGITFDEGPVKEGPYGPYFQSERNHIYQQHIDQLLQDGHAYKCFCKPERLDQLRVIAQKSGKTAAYDRRCLNLTQEEIETNIKNGESYTIRMKAPDHAIEVDDIVYGKVHFASNVMDDAILIKSDGFPTYHFANVVDDHSMKISHVMRGEEWISSTPKHIALYQAFNWDIPQFVHLPLLLNPDKTKLSKRSGDVHVNSFKENGFLPEALVNFVALLGWNPHSTQEIFDMDGLIEQFSLENINKSSPMVQRDKLVWMNKQHIIRKCENPQALNEIIPKLRDMLGKKFPDLIDQNQTGLLSDIYLTKVLNAEKERISKLEEIPESCRYFFSNPDYSNDEAITFKEKLNQQLFTPVLKTAIEKFQSSASQFSPDSAKSVLKEIADEHQVKVTKVHPILRYVLTGTKAGPSMVDVLSILGKDRALDRCKLLLNKQEQPIIDQQ</sequence>
<dbReference type="PANTHER" id="PTHR43311:SF2">
    <property type="entry name" value="GLUTAMATE--TRNA LIGASE, MITOCHONDRIAL-RELATED"/>
    <property type="match status" value="1"/>
</dbReference>